<organism evidence="2 3">
    <name type="scientific">Gracilibacillus boraciitolerans JCM 21714</name>
    <dbReference type="NCBI Taxonomy" id="1298598"/>
    <lineage>
        <taxon>Bacteria</taxon>
        <taxon>Bacillati</taxon>
        <taxon>Bacillota</taxon>
        <taxon>Bacilli</taxon>
        <taxon>Bacillales</taxon>
        <taxon>Bacillaceae</taxon>
        <taxon>Gracilibacillus</taxon>
    </lineage>
</organism>
<protein>
    <submittedName>
        <fullName evidence="2">Uncharacterized protein</fullName>
    </submittedName>
</protein>
<keyword evidence="1" id="KW-1133">Transmembrane helix</keyword>
<dbReference type="EMBL" id="BAVS01000004">
    <property type="protein sequence ID" value="GAE92405.1"/>
    <property type="molecule type" value="Genomic_DNA"/>
</dbReference>
<gene>
    <name evidence="2" type="ORF">JCM21714_1400</name>
</gene>
<dbReference type="Proteomes" id="UP000019102">
    <property type="component" value="Unassembled WGS sequence"/>
</dbReference>
<dbReference type="AlphaFoldDB" id="W4VG93"/>
<evidence type="ECO:0000256" key="1">
    <source>
        <dbReference type="SAM" id="Phobius"/>
    </source>
</evidence>
<feature type="transmembrane region" description="Helical" evidence="1">
    <location>
        <begin position="37"/>
        <end position="60"/>
    </location>
</feature>
<reference evidence="2 3" key="1">
    <citation type="journal article" date="2014" name="Genome Announc.">
        <title>Draft Genome Sequence of the Boron-Tolerant and Moderately Halotolerant Bacterium Gracilibacillus boraciitolerans JCM 21714T.</title>
        <authorList>
            <person name="Ahmed I."/>
            <person name="Oshima K."/>
            <person name="Suda W."/>
            <person name="Kitamura K."/>
            <person name="Iida T."/>
            <person name="Ohmori Y."/>
            <person name="Fujiwara T."/>
            <person name="Hattori M."/>
            <person name="Ohkuma M."/>
        </authorList>
    </citation>
    <scope>NUCLEOTIDE SEQUENCE [LARGE SCALE GENOMIC DNA]</scope>
    <source>
        <strain evidence="2 3">JCM 21714</strain>
    </source>
</reference>
<keyword evidence="1" id="KW-0472">Membrane</keyword>
<accession>W4VG93</accession>
<sequence length="65" mass="7810">MLIRKFHWRLLAPILVYGIDVSLHYLGVLVVEIPFYLYSIIYIILAILLLYWTQYAYAFIKEKSE</sequence>
<comment type="caution">
    <text evidence="2">The sequence shown here is derived from an EMBL/GenBank/DDBJ whole genome shotgun (WGS) entry which is preliminary data.</text>
</comment>
<feature type="transmembrane region" description="Helical" evidence="1">
    <location>
        <begin position="12"/>
        <end position="31"/>
    </location>
</feature>
<evidence type="ECO:0000313" key="3">
    <source>
        <dbReference type="Proteomes" id="UP000019102"/>
    </source>
</evidence>
<keyword evidence="3" id="KW-1185">Reference proteome</keyword>
<evidence type="ECO:0000313" key="2">
    <source>
        <dbReference type="EMBL" id="GAE92405.1"/>
    </source>
</evidence>
<name>W4VG93_9BACI</name>
<keyword evidence="1" id="KW-0812">Transmembrane</keyword>
<dbReference type="eggNOG" id="ENOG5031T0W">
    <property type="taxonomic scope" value="Bacteria"/>
</dbReference>
<proteinExistence type="predicted"/>